<reference evidence="1 2" key="1">
    <citation type="journal article" date="2015" name="Genome Announc.">
        <title>Draft Genome Sequence and Gene Annotation of the Entomopathogenic Fungus Verticillium hemipterigenum.</title>
        <authorList>
            <person name="Horn F."/>
            <person name="Habel A."/>
            <person name="Scharf D.H."/>
            <person name="Dworschak J."/>
            <person name="Brakhage A.A."/>
            <person name="Guthke R."/>
            <person name="Hertweck C."/>
            <person name="Linde J."/>
        </authorList>
    </citation>
    <scope>NUCLEOTIDE SEQUENCE [LARGE SCALE GENOMIC DNA]</scope>
</reference>
<dbReference type="AlphaFoldDB" id="A0A0A1T9X1"/>
<gene>
    <name evidence="1" type="ORF">VHEMI09443</name>
</gene>
<proteinExistence type="predicted"/>
<dbReference type="HOGENOM" id="CLU_063114_0_0_1"/>
<name>A0A0A1T9X1_9HYPO</name>
<keyword evidence="2" id="KW-1185">Reference proteome</keyword>
<dbReference type="Proteomes" id="UP000039046">
    <property type="component" value="Unassembled WGS sequence"/>
</dbReference>
<accession>A0A0A1T9X1</accession>
<dbReference type="OrthoDB" id="2823490at2759"/>
<protein>
    <submittedName>
        <fullName evidence="1">Uncharacterized protein</fullName>
    </submittedName>
</protein>
<dbReference type="EMBL" id="CDHN01000006">
    <property type="protein sequence ID" value="CEJ93881.1"/>
    <property type="molecule type" value="Genomic_DNA"/>
</dbReference>
<evidence type="ECO:0000313" key="2">
    <source>
        <dbReference type="Proteomes" id="UP000039046"/>
    </source>
</evidence>
<sequence length="436" mass="51211">MVGIQPTTGILSLPWELRRQIILDILQCSDPALPCFDEQFITSRNKYEYVRGQALRATNVQLRNETDQVIEELKSGTCDMPFTLDVMLVRGIGVFPNWIHFPYRPTHLQKLTINIRIIRPWTTAVPEEWVEMARYQDKSCSHTHWHIFMAITMIAFGIFSIKQDPTLPRVDHYRELAVTERVVVNDKAPESNTSTPKATDRYSNTQRNFKNIEAFCSETFDAYRLSSASWVTDILFLNFCKLEYDEHNKPIPPPADCKGLSIYRSVPKGVSESYQERRFYKPGYMQFGRDIFRDYSLDYMGIDEYDSYRESIVNGTFLSSQLEEAMANWILCVNYPDIYTSAEAIYLEILAFNVGAIHDTEDSNTLVDRYWSNWTYEDQNWDVDFPDGQRYYTKEVIERNLVRQLAHEPRDEEQILQCRILRARMENGWILESDDW</sequence>
<evidence type="ECO:0000313" key="1">
    <source>
        <dbReference type="EMBL" id="CEJ93881.1"/>
    </source>
</evidence>
<organism evidence="1 2">
    <name type="scientific">[Torrubiella] hemipterigena</name>
    <dbReference type="NCBI Taxonomy" id="1531966"/>
    <lineage>
        <taxon>Eukaryota</taxon>
        <taxon>Fungi</taxon>
        <taxon>Dikarya</taxon>
        <taxon>Ascomycota</taxon>
        <taxon>Pezizomycotina</taxon>
        <taxon>Sordariomycetes</taxon>
        <taxon>Hypocreomycetidae</taxon>
        <taxon>Hypocreales</taxon>
        <taxon>Clavicipitaceae</taxon>
        <taxon>Clavicipitaceae incertae sedis</taxon>
        <taxon>'Torrubiella' clade</taxon>
    </lineage>
</organism>